<dbReference type="GO" id="GO:0120010">
    <property type="term" value="P:intermembrane phospholipid transfer"/>
    <property type="evidence" value="ECO:0007669"/>
    <property type="project" value="TreeGrafter"/>
</dbReference>
<dbReference type="Proteomes" id="UP000484255">
    <property type="component" value="Unassembled WGS sequence"/>
</dbReference>
<accession>A0A7C9TNB8</accession>
<dbReference type="AlphaFoldDB" id="A0A7C9TNB8"/>
<name>A0A7C9TNB8_9BURK</name>
<dbReference type="PANTHER" id="PTHR30035">
    <property type="entry name" value="LIPOPROTEIN VACJ-RELATED"/>
    <property type="match status" value="1"/>
</dbReference>
<proteinExistence type="inferred from homology"/>
<dbReference type="RefSeq" id="WP_163458218.1">
    <property type="nucleotide sequence ID" value="NZ_JAAGOH010000017.1"/>
</dbReference>
<dbReference type="PRINTS" id="PR01805">
    <property type="entry name" value="VACJLIPOPROT"/>
</dbReference>
<feature type="signal peptide" evidence="3">
    <location>
        <begin position="1"/>
        <end position="30"/>
    </location>
</feature>
<evidence type="ECO:0000313" key="4">
    <source>
        <dbReference type="EMBL" id="NDY92366.1"/>
    </source>
</evidence>
<sequence>MRRRVFHTEGRALRAFGLCLGLLVGSAVQAASEPDPWEGFNRSVFNFNDAVDQAALKPLAEGYKRWVPELVRTGVDNFLGNIGDAWSTVNHVLQGKGVEATTMGFRVVTNTFFGLGGLLDPASEMGMERQSEDFGQTLGRWGMPSGPYLVLPLLGPSTARDGAARVVDSLAGPTALVHGTPDTVGVLTLQIVSTRAGLLGASQMLDEIALDKYQFLRDAYLARRRNQVYDGNPPEEPEAE</sequence>
<comment type="caution">
    <text evidence="4">The sequence shown here is derived from an EMBL/GenBank/DDBJ whole genome shotgun (WGS) entry which is preliminary data.</text>
</comment>
<dbReference type="GO" id="GO:0016020">
    <property type="term" value="C:membrane"/>
    <property type="evidence" value="ECO:0007669"/>
    <property type="project" value="InterPro"/>
</dbReference>
<evidence type="ECO:0000256" key="2">
    <source>
        <dbReference type="ARBA" id="ARBA00022729"/>
    </source>
</evidence>
<dbReference type="PANTHER" id="PTHR30035:SF3">
    <property type="entry name" value="INTERMEMBRANE PHOSPHOLIPID TRANSPORT SYSTEM LIPOPROTEIN MLAA"/>
    <property type="match status" value="1"/>
</dbReference>
<keyword evidence="5" id="KW-1185">Reference proteome</keyword>
<evidence type="ECO:0000256" key="3">
    <source>
        <dbReference type="SAM" id="SignalP"/>
    </source>
</evidence>
<gene>
    <name evidence="4" type="ORF">G3A44_14345</name>
</gene>
<comment type="similarity">
    <text evidence="1">Belongs to the MlaA family.</text>
</comment>
<feature type="chain" id="PRO_5028826937" evidence="3">
    <location>
        <begin position="31"/>
        <end position="240"/>
    </location>
</feature>
<evidence type="ECO:0000313" key="5">
    <source>
        <dbReference type="Proteomes" id="UP000484255"/>
    </source>
</evidence>
<reference evidence="4 5" key="1">
    <citation type="submission" date="2020-02" db="EMBL/GenBank/DDBJ databases">
        <title>Ideonella bacterium strain TBM-1.</title>
        <authorList>
            <person name="Chen W.-M."/>
        </authorList>
    </citation>
    <scope>NUCLEOTIDE SEQUENCE [LARGE SCALE GENOMIC DNA]</scope>
    <source>
        <strain evidence="4 5">TBM-1</strain>
    </source>
</reference>
<dbReference type="InterPro" id="IPR007428">
    <property type="entry name" value="MlaA"/>
</dbReference>
<organism evidence="4 5">
    <name type="scientific">Ideonella livida</name>
    <dbReference type="NCBI Taxonomy" id="2707176"/>
    <lineage>
        <taxon>Bacteria</taxon>
        <taxon>Pseudomonadati</taxon>
        <taxon>Pseudomonadota</taxon>
        <taxon>Betaproteobacteria</taxon>
        <taxon>Burkholderiales</taxon>
        <taxon>Sphaerotilaceae</taxon>
        <taxon>Ideonella</taxon>
    </lineage>
</organism>
<dbReference type="EMBL" id="JAAGOH010000017">
    <property type="protein sequence ID" value="NDY92366.1"/>
    <property type="molecule type" value="Genomic_DNA"/>
</dbReference>
<dbReference type="Pfam" id="PF04333">
    <property type="entry name" value="MlaA"/>
    <property type="match status" value="1"/>
</dbReference>
<protein>
    <submittedName>
        <fullName evidence="4">VacJ family lipoprotein</fullName>
    </submittedName>
</protein>
<evidence type="ECO:0000256" key="1">
    <source>
        <dbReference type="ARBA" id="ARBA00010634"/>
    </source>
</evidence>
<keyword evidence="4" id="KW-0449">Lipoprotein</keyword>
<keyword evidence="2 3" id="KW-0732">Signal</keyword>